<comment type="similarity">
    <text evidence="6">Belongs to the helicase family. DinG subfamily. Type 1 sub-subfamily.</text>
</comment>
<dbReference type="InterPro" id="IPR027417">
    <property type="entry name" value="P-loop_NTPase"/>
</dbReference>
<evidence type="ECO:0000256" key="6">
    <source>
        <dbReference type="HAMAP-Rule" id="MF_02205"/>
    </source>
</evidence>
<feature type="domain" description="Helicase ATP-binding" evidence="7">
    <location>
        <begin position="16"/>
        <end position="303"/>
    </location>
</feature>
<keyword evidence="1 6" id="KW-0004">4Fe-4S</keyword>
<proteinExistence type="inferred from homology"/>
<dbReference type="PANTHER" id="PTHR11472:SF59">
    <property type="entry name" value="ATP-DEPENDENT DNA HELICASE DING"/>
    <property type="match status" value="1"/>
</dbReference>
<comment type="function">
    <text evidence="6">DNA-dependent ATPase and 5'-3' DNA helicase. Unwinds D-loops, R-loops, forked DNA and G-quadruplex DNA.</text>
</comment>
<keyword evidence="6" id="KW-0411">Iron-sulfur</keyword>
<dbReference type="SUPFAM" id="SSF52540">
    <property type="entry name" value="P-loop containing nucleoside triphosphate hydrolases"/>
    <property type="match status" value="2"/>
</dbReference>
<keyword evidence="5 6" id="KW-0238">DNA-binding</keyword>
<feature type="binding site" evidence="6">
    <location>
        <position position="123"/>
    </location>
    <ligand>
        <name>[4Fe-4S] cluster</name>
        <dbReference type="ChEBI" id="CHEBI:49883"/>
    </ligand>
</feature>
<gene>
    <name evidence="6 8" type="primary">dinG</name>
    <name evidence="8" type="ORF">ACFOSS_10100</name>
</gene>
<dbReference type="Gene3D" id="3.40.50.300">
    <property type="entry name" value="P-loop containing nucleotide triphosphate hydrolases"/>
    <property type="match status" value="2"/>
</dbReference>
<keyword evidence="6" id="KW-0408">Iron</keyword>
<keyword evidence="4 6" id="KW-0067">ATP-binding</keyword>
<keyword evidence="6" id="KW-0413">Isomerase</keyword>
<evidence type="ECO:0000256" key="5">
    <source>
        <dbReference type="ARBA" id="ARBA00023125"/>
    </source>
</evidence>
<dbReference type="PROSITE" id="PS51193">
    <property type="entry name" value="HELICASE_ATP_BIND_2"/>
    <property type="match status" value="1"/>
</dbReference>
<evidence type="ECO:0000256" key="4">
    <source>
        <dbReference type="ARBA" id="ARBA00022840"/>
    </source>
</evidence>
<reference evidence="9" key="1">
    <citation type="journal article" date="2019" name="Int. J. Syst. Evol. Microbiol.">
        <title>The Global Catalogue of Microorganisms (GCM) 10K type strain sequencing project: providing services to taxonomists for standard genome sequencing and annotation.</title>
        <authorList>
            <consortium name="The Broad Institute Genomics Platform"/>
            <consortium name="The Broad Institute Genome Sequencing Center for Infectious Disease"/>
            <person name="Wu L."/>
            <person name="Ma J."/>
        </authorList>
    </citation>
    <scope>NUCLEOTIDE SEQUENCE [LARGE SCALE GENOMIC DNA]</scope>
    <source>
        <strain evidence="9">CCUG 54939</strain>
    </source>
</reference>
<feature type="binding site" evidence="6">
    <location>
        <position position="207"/>
    </location>
    <ligand>
        <name>[4Fe-4S] cluster</name>
        <dbReference type="ChEBI" id="CHEBI:49883"/>
    </ligand>
</feature>
<evidence type="ECO:0000313" key="9">
    <source>
        <dbReference type="Proteomes" id="UP001595692"/>
    </source>
</evidence>
<evidence type="ECO:0000259" key="7">
    <source>
        <dbReference type="PROSITE" id="PS51193"/>
    </source>
</evidence>
<keyword evidence="3 6" id="KW-0378">Hydrolase</keyword>
<feature type="binding site" evidence="6">
    <location>
        <position position="197"/>
    </location>
    <ligand>
        <name>[4Fe-4S] cluster</name>
        <dbReference type="ChEBI" id="CHEBI:49883"/>
    </ligand>
</feature>
<comment type="catalytic activity">
    <reaction evidence="6">
        <text>ATP + H2O = ADP + phosphate + H(+)</text>
        <dbReference type="Rhea" id="RHEA:13065"/>
        <dbReference type="ChEBI" id="CHEBI:15377"/>
        <dbReference type="ChEBI" id="CHEBI:15378"/>
        <dbReference type="ChEBI" id="CHEBI:30616"/>
        <dbReference type="ChEBI" id="CHEBI:43474"/>
        <dbReference type="ChEBI" id="CHEBI:456216"/>
        <dbReference type="EC" id="5.6.2.3"/>
    </reaction>
</comment>
<accession>A0ABV8CNP0</accession>
<dbReference type="SMART" id="SM00491">
    <property type="entry name" value="HELICc2"/>
    <property type="match status" value="1"/>
</dbReference>
<dbReference type="EC" id="5.6.2.3" evidence="6"/>
<dbReference type="HAMAP" id="MF_02205">
    <property type="entry name" value="DinG_proteobact"/>
    <property type="match status" value="1"/>
</dbReference>
<dbReference type="InterPro" id="IPR006555">
    <property type="entry name" value="ATP-dep_Helicase_C"/>
</dbReference>
<evidence type="ECO:0000256" key="3">
    <source>
        <dbReference type="ARBA" id="ARBA00022801"/>
    </source>
</evidence>
<evidence type="ECO:0000313" key="8">
    <source>
        <dbReference type="EMBL" id="MFC3913815.1"/>
    </source>
</evidence>
<dbReference type="NCBIfam" id="NF008729">
    <property type="entry name" value="PRK11747.1"/>
    <property type="match status" value="1"/>
</dbReference>
<keyword evidence="6 8" id="KW-0347">Helicase</keyword>
<dbReference type="InterPro" id="IPR045028">
    <property type="entry name" value="DinG/Rad3-like"/>
</dbReference>
<dbReference type="InterPro" id="IPR014013">
    <property type="entry name" value="Helic_SF1/SF2_ATP-bd_DinG/Rad3"/>
</dbReference>
<dbReference type="GO" id="GO:0016787">
    <property type="term" value="F:hydrolase activity"/>
    <property type="evidence" value="ECO:0007669"/>
    <property type="project" value="UniProtKB-KW"/>
</dbReference>
<comment type="caution">
    <text evidence="6">Lacks conserved residue(s) required for the propagation of feature annotation.</text>
</comment>
<evidence type="ECO:0000256" key="2">
    <source>
        <dbReference type="ARBA" id="ARBA00022741"/>
    </source>
</evidence>
<comment type="caution">
    <text evidence="8">The sequence shown here is derived from an EMBL/GenBank/DDBJ whole genome shotgun (WGS) entry which is preliminary data.</text>
</comment>
<comment type="cofactor">
    <cofactor evidence="6">
        <name>[4Fe-4S] cluster</name>
        <dbReference type="ChEBI" id="CHEBI:49883"/>
    </cofactor>
    <text evidence="6">Binds 1 [4Fe-4S] cluster.</text>
</comment>
<dbReference type="Pfam" id="PF13307">
    <property type="entry name" value="Helicase_C_2"/>
    <property type="match status" value="1"/>
</dbReference>
<dbReference type="Proteomes" id="UP001595692">
    <property type="component" value="Unassembled WGS sequence"/>
</dbReference>
<keyword evidence="9" id="KW-1185">Reference proteome</keyword>
<keyword evidence="2 6" id="KW-0547">Nucleotide-binding</keyword>
<dbReference type="InterPro" id="IPR039000">
    <property type="entry name" value="DinG_proteobact"/>
</dbReference>
<organism evidence="8 9">
    <name type="scientific">Pseudaeromonas sharmana</name>
    <dbReference type="NCBI Taxonomy" id="328412"/>
    <lineage>
        <taxon>Bacteria</taxon>
        <taxon>Pseudomonadati</taxon>
        <taxon>Pseudomonadota</taxon>
        <taxon>Gammaproteobacteria</taxon>
        <taxon>Aeromonadales</taxon>
        <taxon>Aeromonadaceae</taxon>
        <taxon>Pseudaeromonas</taxon>
    </lineage>
</organism>
<dbReference type="EMBL" id="JBHSAF010000014">
    <property type="protein sequence ID" value="MFC3913815.1"/>
    <property type="molecule type" value="Genomic_DNA"/>
</dbReference>
<dbReference type="RefSeq" id="WP_377152226.1">
    <property type="nucleotide sequence ID" value="NZ_JBHSAF010000014.1"/>
</dbReference>
<keyword evidence="6" id="KW-0479">Metal-binding</keyword>
<dbReference type="PANTHER" id="PTHR11472">
    <property type="entry name" value="DNA REPAIR DEAD HELICASE RAD3/XP-D SUBFAMILY MEMBER"/>
    <property type="match status" value="1"/>
</dbReference>
<protein>
    <recommendedName>
        <fullName evidence="6">ATP-dependent DNA helicase DinG</fullName>
        <ecNumber evidence="6">5.6.2.3</ecNumber>
    </recommendedName>
    <alternativeName>
        <fullName evidence="6">DNA 5'-3' helicase DinG</fullName>
    </alternativeName>
</protein>
<name>A0ABV8CNP0_9GAMM</name>
<evidence type="ECO:0000256" key="1">
    <source>
        <dbReference type="ARBA" id="ARBA00022485"/>
    </source>
</evidence>
<dbReference type="GO" id="GO:0003678">
    <property type="term" value="F:DNA helicase activity"/>
    <property type="evidence" value="ECO:0007669"/>
    <property type="project" value="UniProtKB-EC"/>
</dbReference>
<sequence>MPVSAIKTTVSQNYRRLSQKLAAFVPRKEQNYLVAEIVKTLCGEQGGPHRLLIAEAGTGIGKSLAYLQGAIPAAMLQNKRLVLSTATLSLQEQLINKDLPLFSQVSDSPLRYRLVKGRQRYCCIVRLQQRVDAQAQPQEQLSFGDWLDFKPDATSQALYQSLLDAWHAGSWEGDRDGWPTPIADAHWEAISCQSHSCTPLFPSHQACPFHRARRDLEQQDVLVVNHALLLADLRLGGGVILPPPEECFYVIDEAHHLPVIARDQASAQTALRQDLLWMQKLPQMGDEITKLVQNSLVQKLNEQLNNQVQMLLADYKQLQQVLKAQSHWFADAEIHRFEHGVLPDELQPILRAGLEPLRQLNRLLDRIQGALAEHAKETGRAARTLEAAMSEVAASLLRAQSLLDLWELLLADSDTRPVAKWIAHPERKEYLLQAVPLEMAAWLKHHLWNRCAGAIVLSATLTALNSFDYFCRQAGIYPEDDAQLLRLKSPFDYQRATLLIPQMRCEPTDAEYTRELIATLPRFLHKQMASLILFASYWQMQEVAAGLREAGFSLLVQGEASRQALLHLHRERCDQGTPSILLGTGSFSEGLDLPGQQLTNLVITKLPFAVPDSPIEAALAEAVTRRGGNPFLQIAVPEASRKLIQACGRLIRQEQDEGRIVLLDRRVLTRSYGRSLLASLPPFKQQIE</sequence>